<dbReference type="InterPro" id="IPR042099">
    <property type="entry name" value="ANL_N_sf"/>
</dbReference>
<dbReference type="SUPFAM" id="SSF56801">
    <property type="entry name" value="Acetyl-CoA synthetase-like"/>
    <property type="match status" value="1"/>
</dbReference>
<dbReference type="Gene3D" id="3.40.50.720">
    <property type="entry name" value="NAD(P)-binding Rossmann-like Domain"/>
    <property type="match status" value="1"/>
</dbReference>
<dbReference type="Pfam" id="PF23562">
    <property type="entry name" value="AMP-binding_C_3"/>
    <property type="match status" value="1"/>
</dbReference>
<evidence type="ECO:0008006" key="7">
    <source>
        <dbReference type="Google" id="ProtNLM"/>
    </source>
</evidence>
<evidence type="ECO:0000256" key="2">
    <source>
        <dbReference type="ARBA" id="ARBA00022553"/>
    </source>
</evidence>
<dbReference type="PANTHER" id="PTHR43439:SF2">
    <property type="entry name" value="ENZYME, PUTATIVE (JCVI)-RELATED"/>
    <property type="match status" value="1"/>
</dbReference>
<gene>
    <name evidence="5" type="ORF">D9758_007211</name>
</gene>
<dbReference type="Pfam" id="PF00501">
    <property type="entry name" value="AMP-binding"/>
    <property type="match status" value="1"/>
</dbReference>
<feature type="domain" description="Thioester reductase (TE)" evidence="4">
    <location>
        <begin position="695"/>
        <end position="933"/>
    </location>
</feature>
<evidence type="ECO:0000259" key="4">
    <source>
        <dbReference type="Pfam" id="PF07993"/>
    </source>
</evidence>
<dbReference type="InterPro" id="IPR000873">
    <property type="entry name" value="AMP-dep_synth/lig_dom"/>
</dbReference>
<keyword evidence="6" id="KW-1185">Reference proteome</keyword>
<comment type="caution">
    <text evidence="5">The sequence shown here is derived from an EMBL/GenBank/DDBJ whole genome shotgun (WGS) entry which is preliminary data.</text>
</comment>
<protein>
    <recommendedName>
        <fullName evidence="7">Acetyl-CoA synthetase-like protein</fullName>
    </recommendedName>
</protein>
<keyword evidence="1" id="KW-0596">Phosphopantetheine</keyword>
<proteinExistence type="predicted"/>
<reference evidence="5 6" key="1">
    <citation type="journal article" date="2020" name="ISME J.">
        <title>Uncovering the hidden diversity of litter-decomposition mechanisms in mushroom-forming fungi.</title>
        <authorList>
            <person name="Floudas D."/>
            <person name="Bentzer J."/>
            <person name="Ahren D."/>
            <person name="Johansson T."/>
            <person name="Persson P."/>
            <person name="Tunlid A."/>
        </authorList>
    </citation>
    <scope>NUCLEOTIDE SEQUENCE [LARGE SCALE GENOMIC DNA]</scope>
    <source>
        <strain evidence="5 6">CBS 291.85</strain>
    </source>
</reference>
<evidence type="ECO:0000313" key="6">
    <source>
        <dbReference type="Proteomes" id="UP000559256"/>
    </source>
</evidence>
<evidence type="ECO:0000259" key="3">
    <source>
        <dbReference type="Pfam" id="PF00501"/>
    </source>
</evidence>
<dbReference type="OrthoDB" id="429813at2759"/>
<dbReference type="AlphaFoldDB" id="A0A8H5FWB7"/>
<dbReference type="Gene3D" id="3.40.50.12780">
    <property type="entry name" value="N-terminal domain of ligase-like"/>
    <property type="match status" value="1"/>
</dbReference>
<feature type="domain" description="AMP-dependent synthetase/ligase" evidence="3">
    <location>
        <begin position="32"/>
        <end position="343"/>
    </location>
</feature>
<dbReference type="EMBL" id="JAACJM010000069">
    <property type="protein sequence ID" value="KAF5351536.1"/>
    <property type="molecule type" value="Genomic_DNA"/>
</dbReference>
<dbReference type="InterPro" id="IPR051414">
    <property type="entry name" value="Adenylate-forming_Reductase"/>
</dbReference>
<evidence type="ECO:0000256" key="1">
    <source>
        <dbReference type="ARBA" id="ARBA00022450"/>
    </source>
</evidence>
<accession>A0A8H5FWB7</accession>
<evidence type="ECO:0000313" key="5">
    <source>
        <dbReference type="EMBL" id="KAF5351536.1"/>
    </source>
</evidence>
<dbReference type="SUPFAM" id="SSF51735">
    <property type="entry name" value="NAD(P)-binding Rossmann-fold domains"/>
    <property type="match status" value="1"/>
</dbReference>
<dbReference type="PANTHER" id="PTHR43439">
    <property type="entry name" value="PHENYLACETATE-COENZYME A LIGASE"/>
    <property type="match status" value="1"/>
</dbReference>
<dbReference type="Proteomes" id="UP000559256">
    <property type="component" value="Unassembled WGS sequence"/>
</dbReference>
<dbReference type="Pfam" id="PF07993">
    <property type="entry name" value="NAD_binding_4"/>
    <property type="match status" value="1"/>
</dbReference>
<keyword evidence="2" id="KW-0597">Phosphoprotein</keyword>
<dbReference type="InterPro" id="IPR013120">
    <property type="entry name" value="FAR_NAD-bd"/>
</dbReference>
<organism evidence="5 6">
    <name type="scientific">Tetrapyrgos nigripes</name>
    <dbReference type="NCBI Taxonomy" id="182062"/>
    <lineage>
        <taxon>Eukaryota</taxon>
        <taxon>Fungi</taxon>
        <taxon>Dikarya</taxon>
        <taxon>Basidiomycota</taxon>
        <taxon>Agaricomycotina</taxon>
        <taxon>Agaricomycetes</taxon>
        <taxon>Agaricomycetidae</taxon>
        <taxon>Agaricales</taxon>
        <taxon>Marasmiineae</taxon>
        <taxon>Marasmiaceae</taxon>
        <taxon>Tetrapyrgos</taxon>
    </lineage>
</organism>
<dbReference type="InterPro" id="IPR036291">
    <property type="entry name" value="NAD(P)-bd_dom_sf"/>
</dbReference>
<sequence>MKNYNAFKGRSTFTRPPLDQSLPLALLFDYHGTNSPNHPLFRYDEDGELKTILWKDATAAIRRAAGLVSEYVSQNGDDIPVVAVLANVDSMTYFATIAGIMRAGYQPFPLSTRNSPAAISHLVQKKNVHHIFVNTEGPIRDQINAAIQDSDLAVNVHDMPTFDALYKSNKTVDLPSLEGVTQNSVAIILHSSGSTAFPKPIALSMRLFMESAMSAYYGEIDIGSQVLSAHAVPMFHFMGVIQIAWTAFLGLTVSVFPPTTPPVIPTPDSVFNAAVKTNSSLLYCVPSFVEALARDPEKVKVLSNFSSVLYAGGPLETTTGDTLFEAGVKIVPLYGQTESGTINHLFPSGPDPLGWQWMRISEHVDPVFVPSDVDHLFKLVLKKCPGHTPAILNTFIDGVPALDTFDLVTRHPQDPRLFQIYGRADDQIMHSTGEKTNPGPIEGILVTDPNIDGAIMFGRSKFYAGVIITPSPDKVFDPQDTEKLAEYRSLIWPTVEKANDFAPAHSRIFKEMILVTHPDKPFQRTPKGSPKRNAVLKDYAEEIEAAYTAFDESSQTQFDPPKSWNAEDCISFVRAAFQSIMKGDLELGDEDDIFQRGCDSLQVTWIRNTVLHALKFNDQVNIREIPQNFVYTYPTARQLGEYMANLAQGKALETTDTSSRAQQMKSLVNKYTKDFPKRDQIASGAKCDTPGAVLITGTTGYLGSHLLARLLESKEFAKVYALNRPSSTTLVSRQEKSFNGRGLDIALLGSPKLVLLEGDSSKPLLGLQNEVYDTLRNELTLIIHNAWRVDFNVSLASLEPHLQGTRNLLDLALTSRREIVPRIVFVSSIAVFNNWHSDKPGPEDYLADPAISVSSGYGESKWCGENILCEASLQTPLKPVIVRVGQICGGPNGEWNTTEWFPALVRSSQTLKKLPILGGHLSWVPIDVAAQVITELSNSRYQFANLVHPHPTTASDILDLVAPMIGAEIVPYAQWIEELNKSQSSAADPARNPALKLLEFFQSQVATADNVNGEVLGLPSLSTAQTVECSHTLKTLTQHQLGSEDVEKWIGYWRRIGFLDN</sequence>
<name>A0A8H5FWB7_9AGAR</name>